<evidence type="ECO:0000259" key="2">
    <source>
        <dbReference type="Pfam" id="PF02698"/>
    </source>
</evidence>
<organism evidence="3 4">
    <name type="scientific">Acidipropionibacterium virtanenii</name>
    <dbReference type="NCBI Taxonomy" id="2057246"/>
    <lineage>
        <taxon>Bacteria</taxon>
        <taxon>Bacillati</taxon>
        <taxon>Actinomycetota</taxon>
        <taxon>Actinomycetes</taxon>
        <taxon>Propionibacteriales</taxon>
        <taxon>Propionibacteriaceae</taxon>
        <taxon>Acidipropionibacterium</taxon>
    </lineage>
</organism>
<dbReference type="InterPro" id="IPR051599">
    <property type="entry name" value="Cell_Envelope_Assoc"/>
</dbReference>
<evidence type="ECO:0000313" key="3">
    <source>
        <dbReference type="EMBL" id="AXE39273.1"/>
    </source>
</evidence>
<dbReference type="PANTHER" id="PTHR30336">
    <property type="entry name" value="INNER MEMBRANE PROTEIN, PROBABLE PERMEASE"/>
    <property type="match status" value="1"/>
</dbReference>
<sequence>MLADMTGVLITLVLLVGYALLARWRPGAWTNGLVLLCAVLAGAWVVFRQLVGIPVLGSVVVLVVAVAAALGMLALPVLLIANGITMARKEGLRPANMLSGLLGVAIVVLMTWLAVSLGQQLTGPLYLGFGALLAVGWLSFGFLGFLASGVALGRRRCAPGPHHLVVLGAGLINGRVPRLLGGRLDRAVDQWRADRAAGYESLIIPSGGQGSDESRAEGDAMAEYLSEHGVPAGAIRIEDSASTTAENLRFSTELVTAEEPAGLVVVTSSYHAVRAADLCRRQRLQAQVLGAGTARYFMPSALLREYVALLAVHPWLNAVMVILILASGPLAWWLSTMV</sequence>
<feature type="transmembrane region" description="Helical" evidence="1">
    <location>
        <begin position="97"/>
        <end position="119"/>
    </location>
</feature>
<dbReference type="InterPro" id="IPR014729">
    <property type="entry name" value="Rossmann-like_a/b/a_fold"/>
</dbReference>
<dbReference type="GO" id="GO:0043164">
    <property type="term" value="P:Gram-negative-bacterium-type cell wall biogenesis"/>
    <property type="evidence" value="ECO:0007669"/>
    <property type="project" value="TreeGrafter"/>
</dbReference>
<keyword evidence="4" id="KW-1185">Reference proteome</keyword>
<evidence type="ECO:0000256" key="1">
    <source>
        <dbReference type="SAM" id="Phobius"/>
    </source>
</evidence>
<proteinExistence type="predicted"/>
<protein>
    <recommendedName>
        <fullName evidence="2">DUF218 domain-containing protein</fullName>
    </recommendedName>
</protein>
<dbReference type="GO" id="GO:0000270">
    <property type="term" value="P:peptidoglycan metabolic process"/>
    <property type="evidence" value="ECO:0007669"/>
    <property type="project" value="TreeGrafter"/>
</dbReference>
<evidence type="ECO:0000313" key="4">
    <source>
        <dbReference type="Proteomes" id="UP000251995"/>
    </source>
</evidence>
<keyword evidence="1" id="KW-0812">Transmembrane</keyword>
<feature type="transmembrane region" description="Helical" evidence="1">
    <location>
        <begin position="306"/>
        <end position="334"/>
    </location>
</feature>
<dbReference type="GO" id="GO:0005886">
    <property type="term" value="C:plasma membrane"/>
    <property type="evidence" value="ECO:0007669"/>
    <property type="project" value="TreeGrafter"/>
</dbReference>
<dbReference type="EMBL" id="CP025198">
    <property type="protein sequence ID" value="AXE39273.1"/>
    <property type="molecule type" value="Genomic_DNA"/>
</dbReference>
<feature type="transmembrane region" description="Helical" evidence="1">
    <location>
        <begin position="125"/>
        <end position="146"/>
    </location>
</feature>
<keyword evidence="1" id="KW-0472">Membrane</keyword>
<dbReference type="Proteomes" id="UP000251995">
    <property type="component" value="Chromosome"/>
</dbReference>
<gene>
    <name evidence="3" type="ORF">JS278_02121</name>
</gene>
<accession>A0A344UVH5</accession>
<dbReference type="KEGG" id="acij:JS278_02121"/>
<name>A0A344UVH5_9ACTN</name>
<dbReference type="InterPro" id="IPR003848">
    <property type="entry name" value="DUF218"/>
</dbReference>
<feature type="transmembrane region" description="Helical" evidence="1">
    <location>
        <begin position="29"/>
        <end position="47"/>
    </location>
</feature>
<dbReference type="PANTHER" id="PTHR30336:SF4">
    <property type="entry name" value="ENVELOPE BIOGENESIS FACTOR ELYC"/>
    <property type="match status" value="1"/>
</dbReference>
<feature type="domain" description="DUF218" evidence="2">
    <location>
        <begin position="164"/>
        <end position="308"/>
    </location>
</feature>
<dbReference type="CDD" id="cd06259">
    <property type="entry name" value="YdcF-like"/>
    <property type="match status" value="1"/>
</dbReference>
<dbReference type="Gene3D" id="3.40.50.620">
    <property type="entry name" value="HUPs"/>
    <property type="match status" value="1"/>
</dbReference>
<dbReference type="Pfam" id="PF02698">
    <property type="entry name" value="DUF218"/>
    <property type="match status" value="1"/>
</dbReference>
<dbReference type="AlphaFoldDB" id="A0A344UVH5"/>
<feature type="transmembrane region" description="Helical" evidence="1">
    <location>
        <begin position="59"/>
        <end position="85"/>
    </location>
</feature>
<feature type="transmembrane region" description="Helical" evidence="1">
    <location>
        <begin position="6"/>
        <end position="22"/>
    </location>
</feature>
<reference evidence="3 4" key="1">
    <citation type="submission" date="2017-12" db="EMBL/GenBank/DDBJ databases">
        <title>The whole genome sequence of the Acidipropionibacterium virtanenii sp. nov. type strain JS278.</title>
        <authorList>
            <person name="Laine P."/>
            <person name="Deptula P."/>
            <person name="Varmanen P."/>
            <person name="Auvinen P."/>
        </authorList>
    </citation>
    <scope>NUCLEOTIDE SEQUENCE [LARGE SCALE GENOMIC DNA]</scope>
    <source>
        <strain evidence="3 4">JS278</strain>
    </source>
</reference>
<keyword evidence="1" id="KW-1133">Transmembrane helix</keyword>